<dbReference type="AlphaFoldDB" id="A0A372LY66"/>
<name>A0A372LY66_9ACTN</name>
<accession>A0A372LY66</accession>
<reference evidence="1 2" key="1">
    <citation type="submission" date="2018-08" db="EMBL/GenBank/DDBJ databases">
        <title>Isolation, diversity and antifungal activity of Actinobacteria from wheat.</title>
        <authorList>
            <person name="Han C."/>
        </authorList>
    </citation>
    <scope>NUCLEOTIDE SEQUENCE [LARGE SCALE GENOMIC DNA]</scope>
    <source>
        <strain evidence="1 2">NEAU-YY421</strain>
    </source>
</reference>
<dbReference type="RefSeq" id="WP_128558772.1">
    <property type="nucleotide sequence ID" value="NZ_QUAK01000194.1"/>
</dbReference>
<keyword evidence="2" id="KW-1185">Reference proteome</keyword>
<protein>
    <submittedName>
        <fullName evidence="1">Uncharacterized protein</fullName>
    </submittedName>
</protein>
<sequence length="85" mass="9312">MTSTAVPGQRAAQRPMVAAMQSNAAIGRLANPPGILASEMSCEVNGEWWHLYYPEGRSLQHWRHEATGRTFAAYPGPLNTTDEEA</sequence>
<gene>
    <name evidence="1" type="ORF">DY218_27300</name>
</gene>
<comment type="caution">
    <text evidence="1">The sequence shown here is derived from an EMBL/GenBank/DDBJ whole genome shotgun (WGS) entry which is preliminary data.</text>
</comment>
<dbReference type="EMBL" id="QUAK01000194">
    <property type="protein sequence ID" value="RFU83616.1"/>
    <property type="molecule type" value="Genomic_DNA"/>
</dbReference>
<dbReference type="Proteomes" id="UP000263094">
    <property type="component" value="Unassembled WGS sequence"/>
</dbReference>
<organism evidence="1 2">
    <name type="scientific">Streptomyces triticagri</name>
    <dbReference type="NCBI Taxonomy" id="2293568"/>
    <lineage>
        <taxon>Bacteria</taxon>
        <taxon>Bacillati</taxon>
        <taxon>Actinomycetota</taxon>
        <taxon>Actinomycetes</taxon>
        <taxon>Kitasatosporales</taxon>
        <taxon>Streptomycetaceae</taxon>
        <taxon>Streptomyces</taxon>
    </lineage>
</organism>
<evidence type="ECO:0000313" key="1">
    <source>
        <dbReference type="EMBL" id="RFU83616.1"/>
    </source>
</evidence>
<evidence type="ECO:0000313" key="2">
    <source>
        <dbReference type="Proteomes" id="UP000263094"/>
    </source>
</evidence>
<proteinExistence type="predicted"/>